<dbReference type="AlphaFoldDB" id="A0A5M5X8G2"/>
<protein>
    <submittedName>
        <fullName evidence="1">Uncharacterized protein</fullName>
    </submittedName>
</protein>
<organism evidence="1 2">
    <name type="scientific">Bacteroides fragilis</name>
    <dbReference type="NCBI Taxonomy" id="817"/>
    <lineage>
        <taxon>Bacteria</taxon>
        <taxon>Pseudomonadati</taxon>
        <taxon>Bacteroidota</taxon>
        <taxon>Bacteroidia</taxon>
        <taxon>Bacteroidales</taxon>
        <taxon>Bacteroidaceae</taxon>
        <taxon>Bacteroides</taxon>
    </lineage>
</organism>
<dbReference type="Gene3D" id="2.40.30.200">
    <property type="match status" value="1"/>
</dbReference>
<dbReference type="EMBL" id="VWAQ01000014">
    <property type="protein sequence ID" value="KAA5206491.1"/>
    <property type="molecule type" value="Genomic_DNA"/>
</dbReference>
<name>A0A5M5X8G2_BACFG</name>
<evidence type="ECO:0000313" key="2">
    <source>
        <dbReference type="Proteomes" id="UP000429838"/>
    </source>
</evidence>
<proteinExistence type="predicted"/>
<comment type="caution">
    <text evidence="1">The sequence shown here is derived from an EMBL/GenBank/DDBJ whole genome shotgun (WGS) entry which is preliminary data.</text>
</comment>
<reference evidence="1 2" key="1">
    <citation type="journal article" date="2019" name="Nat. Med.">
        <title>A library of human gut bacterial isolates paired with longitudinal multiomics data enables mechanistic microbiome research.</title>
        <authorList>
            <person name="Poyet M."/>
            <person name="Groussin M."/>
            <person name="Gibbons S.M."/>
            <person name="Avila-Pacheco J."/>
            <person name="Jiang X."/>
            <person name="Kearney S.M."/>
            <person name="Perrotta A.R."/>
            <person name="Berdy B."/>
            <person name="Zhao S."/>
            <person name="Lieberman T.D."/>
            <person name="Swanson P.K."/>
            <person name="Smith M."/>
            <person name="Roesemann S."/>
            <person name="Alexander J.E."/>
            <person name="Rich S.A."/>
            <person name="Livny J."/>
            <person name="Vlamakis H."/>
            <person name="Clish C."/>
            <person name="Bullock K."/>
            <person name="Deik A."/>
            <person name="Scott J."/>
            <person name="Pierce K.A."/>
            <person name="Xavier R.J."/>
            <person name="Alm E.J."/>
        </authorList>
    </citation>
    <scope>NUCLEOTIDE SEQUENCE [LARGE SCALE GENOMIC DNA]</scope>
    <source>
        <strain evidence="1 2">BIOML-A1</strain>
    </source>
</reference>
<accession>A0A5M5X8G2</accession>
<dbReference type="Proteomes" id="UP000429838">
    <property type="component" value="Unassembled WGS sequence"/>
</dbReference>
<evidence type="ECO:0000313" key="1">
    <source>
        <dbReference type="EMBL" id="KAA5206491.1"/>
    </source>
</evidence>
<gene>
    <name evidence="1" type="ORF">F2Z25_16325</name>
</gene>
<sequence>MMSGRFYIDGKDAFTEYGIYVQEGGYNELVAFPPLKAVTSNDWQEEDGIEPDLSEPTLNTKEFSLKIVLSGMDYRWGGFIERLSDKAYHTFDFREIGRTYRLRLVSNPNTDLATLLGFITIKLADDFPLDGYTYKEPESTVPGSDYYELDGKPFSVYGVHVLEGTLNEIEKSPNVKTSLLRNINKLNGALYDGEKVTYKAKDVKINCLMKAASLTELWRNYNALLYDLVRPEQRLLYSDETGYEYPCHYKSCSVSEFYASDKIWLKFTVTVCFISFRLEDDEFVLATETRDLVVTEDGEFAIDLRKRI</sequence>